<keyword evidence="5" id="KW-1185">Reference proteome</keyword>
<feature type="coiled-coil region" evidence="1">
    <location>
        <begin position="80"/>
        <end position="140"/>
    </location>
</feature>
<keyword evidence="3" id="KW-0472">Membrane</keyword>
<evidence type="ECO:0000256" key="2">
    <source>
        <dbReference type="SAM" id="MobiDB-lite"/>
    </source>
</evidence>
<feature type="compositionally biased region" description="Acidic residues" evidence="2">
    <location>
        <begin position="356"/>
        <end position="386"/>
    </location>
</feature>
<gene>
    <name evidence="4" type="ORF">H8R94_07125</name>
</gene>
<feature type="region of interest" description="Disordered" evidence="2">
    <location>
        <begin position="200"/>
        <end position="222"/>
    </location>
</feature>
<evidence type="ECO:0000313" key="5">
    <source>
        <dbReference type="Proteomes" id="UP000643810"/>
    </source>
</evidence>
<evidence type="ECO:0000256" key="3">
    <source>
        <dbReference type="SAM" id="Phobius"/>
    </source>
</evidence>
<protein>
    <submittedName>
        <fullName evidence="4">Uncharacterized protein</fullName>
    </submittedName>
</protein>
<reference evidence="4 5" key="1">
    <citation type="submission" date="2020-08" db="EMBL/GenBank/DDBJ databases">
        <title>Genome public.</title>
        <authorList>
            <person name="Liu C."/>
            <person name="Sun Q."/>
        </authorList>
    </citation>
    <scope>NUCLEOTIDE SEQUENCE [LARGE SCALE GENOMIC DNA]</scope>
    <source>
        <strain evidence="4 5">NSJ-9</strain>
    </source>
</reference>
<accession>A0ABR7GG11</accession>
<feature type="transmembrane region" description="Helical" evidence="3">
    <location>
        <begin position="7"/>
        <end position="27"/>
    </location>
</feature>
<evidence type="ECO:0000256" key="1">
    <source>
        <dbReference type="SAM" id="Coils"/>
    </source>
</evidence>
<evidence type="ECO:0000313" key="4">
    <source>
        <dbReference type="EMBL" id="MBC5686377.1"/>
    </source>
</evidence>
<feature type="compositionally biased region" description="Acidic residues" evidence="2">
    <location>
        <begin position="328"/>
        <end position="345"/>
    </location>
</feature>
<organism evidence="4 5">
    <name type="scientific">Roseburia lenta</name>
    <dbReference type="NCBI Taxonomy" id="2763061"/>
    <lineage>
        <taxon>Bacteria</taxon>
        <taxon>Bacillati</taxon>
        <taxon>Bacillota</taxon>
        <taxon>Clostridia</taxon>
        <taxon>Lachnospirales</taxon>
        <taxon>Lachnospiraceae</taxon>
        <taxon>Roseburia</taxon>
    </lineage>
</organism>
<dbReference type="EMBL" id="JACOPG010000002">
    <property type="protein sequence ID" value="MBC5686377.1"/>
    <property type="molecule type" value="Genomic_DNA"/>
</dbReference>
<dbReference type="RefSeq" id="WP_186854239.1">
    <property type="nucleotide sequence ID" value="NZ_JACOPG010000002.1"/>
</dbReference>
<dbReference type="Proteomes" id="UP000643810">
    <property type="component" value="Unassembled WGS sequence"/>
</dbReference>
<proteinExistence type="predicted"/>
<feature type="compositionally biased region" description="Low complexity" evidence="2">
    <location>
        <begin position="203"/>
        <end position="222"/>
    </location>
</feature>
<name>A0ABR7GG11_9FIRM</name>
<sequence>MKKEKITIAFASVIEALFLLLEIYFMIHAKGNFPVLLIVAICMVAVLFFLVLSIIELSQKNKEKERLDYEDIYKAQKASYLAQRKYFDELNERLNQLEENTNFPAEDIITAQKAVAKVTISRSKENADALMNANDELIQRVFGFEEKLADNNDALLRQQETLLQQTREELVANNQGMQDQFAALHQALEQMKQEISDLELRQAAQPAASPVAESPAAEAQAPIPEEPVEDDAFAAAEETLAQETVEEPVIEESVAEPIIEEAVEMPEEAEEVTAAPEAEPVDNGGEISQAEIDAMLASLASDTEEMRQDETVIEEDAPMVDEGPVAAEEAEAIEEEAGETEEVPVMEDMPSVDDLPSLDELDDLDLPDLEEYTESADDLPDLDAIAEPEPMPEPAAEEKPPMPDLSDPNKVLSPDEIAALFANM</sequence>
<feature type="region of interest" description="Disordered" evidence="2">
    <location>
        <begin position="265"/>
        <end position="284"/>
    </location>
</feature>
<feature type="region of interest" description="Disordered" evidence="2">
    <location>
        <begin position="325"/>
        <end position="411"/>
    </location>
</feature>
<keyword evidence="3" id="KW-1133">Transmembrane helix</keyword>
<keyword evidence="1" id="KW-0175">Coiled coil</keyword>
<keyword evidence="3" id="KW-0812">Transmembrane</keyword>
<feature type="transmembrane region" description="Helical" evidence="3">
    <location>
        <begin position="33"/>
        <end position="55"/>
    </location>
</feature>
<comment type="caution">
    <text evidence="4">The sequence shown here is derived from an EMBL/GenBank/DDBJ whole genome shotgun (WGS) entry which is preliminary data.</text>
</comment>